<protein>
    <recommendedName>
        <fullName evidence="6">DUF4358 domain-containing protein</fullName>
    </recommendedName>
</protein>
<evidence type="ECO:0000313" key="3">
    <source>
        <dbReference type="EMBL" id="MDY5167585.1"/>
    </source>
</evidence>
<evidence type="ECO:0000313" key="5">
    <source>
        <dbReference type="Proteomes" id="UP000247612"/>
    </source>
</evidence>
<comment type="caution">
    <text evidence="4">The sequence shown here is derived from an EMBL/GenBank/DDBJ whole genome shotgun (WGS) entry which is preliminary data.</text>
</comment>
<evidence type="ECO:0000256" key="1">
    <source>
        <dbReference type="SAM" id="MobiDB-lite"/>
    </source>
</evidence>
<dbReference type="EMBL" id="QJKH01000006">
    <property type="protein sequence ID" value="PXX78963.1"/>
    <property type="molecule type" value="Genomic_DNA"/>
</dbReference>
<dbReference type="Proteomes" id="UP000247612">
    <property type="component" value="Unassembled WGS sequence"/>
</dbReference>
<dbReference type="GeneID" id="94439685"/>
<reference evidence="3" key="2">
    <citation type="submission" date="2022-03" db="EMBL/GenBank/DDBJ databases">
        <title>First case of bacteraemia caused by Dielma fastidiosa in a patient hospitalised with diverticulitis.</title>
        <authorList>
            <person name="Forman-Ankjaer B."/>
            <person name="Hvid-Jensen F."/>
            <person name="Kobel C.M."/>
            <person name="Greve T."/>
        </authorList>
    </citation>
    <scope>NUCLEOTIDE SEQUENCE</scope>
    <source>
        <strain evidence="3">AUH_DF_2021</strain>
    </source>
</reference>
<keyword evidence="2" id="KW-0732">Signal</keyword>
<name>A0A2V2FSH2_9FIRM</name>
<proteinExistence type="predicted"/>
<dbReference type="AlphaFoldDB" id="A0A2V2FSH2"/>
<keyword evidence="5" id="KW-1185">Reference proteome</keyword>
<dbReference type="OrthoDB" id="1650503at2"/>
<accession>A0A2V2FSH2</accession>
<dbReference type="STRING" id="1034346.GCA_000313565_01136"/>
<feature type="compositionally biased region" description="Low complexity" evidence="1">
    <location>
        <begin position="30"/>
        <end position="43"/>
    </location>
</feature>
<organism evidence="4 5">
    <name type="scientific">Dielma fastidiosa</name>
    <dbReference type="NCBI Taxonomy" id="1034346"/>
    <lineage>
        <taxon>Bacteria</taxon>
        <taxon>Bacillati</taxon>
        <taxon>Bacillota</taxon>
        <taxon>Erysipelotrichia</taxon>
        <taxon>Erysipelotrichales</taxon>
        <taxon>Erysipelotrichaceae</taxon>
        <taxon>Dielma</taxon>
    </lineage>
</organism>
<reference evidence="4 5" key="1">
    <citation type="submission" date="2018-05" db="EMBL/GenBank/DDBJ databases">
        <title>Genomic Encyclopedia of Type Strains, Phase IV (KMG-IV): sequencing the most valuable type-strain genomes for metagenomic binning, comparative biology and taxonomic classification.</title>
        <authorList>
            <person name="Goeker M."/>
        </authorList>
    </citation>
    <scope>NUCLEOTIDE SEQUENCE [LARGE SCALE GENOMIC DNA]</scope>
    <source>
        <strain evidence="4 5">JC118</strain>
    </source>
</reference>
<feature type="region of interest" description="Disordered" evidence="1">
    <location>
        <begin position="28"/>
        <end position="60"/>
    </location>
</feature>
<feature type="signal peptide" evidence="2">
    <location>
        <begin position="1"/>
        <end position="24"/>
    </location>
</feature>
<feature type="chain" id="PRO_5043161607" description="DUF4358 domain-containing protein" evidence="2">
    <location>
        <begin position="25"/>
        <end position="172"/>
    </location>
</feature>
<dbReference type="EMBL" id="JALDAW010000011">
    <property type="protein sequence ID" value="MDY5167585.1"/>
    <property type="molecule type" value="Genomic_DNA"/>
</dbReference>
<gene>
    <name evidence="4" type="ORF">DES51_10680</name>
    <name evidence="3" type="ORF">MQE39_05540</name>
</gene>
<evidence type="ECO:0000256" key="2">
    <source>
        <dbReference type="SAM" id="SignalP"/>
    </source>
</evidence>
<dbReference type="RefSeq" id="WP_022937451.1">
    <property type="nucleotide sequence ID" value="NZ_BAABZA010000001.1"/>
</dbReference>
<dbReference type="Proteomes" id="UP001276902">
    <property type="component" value="Unassembled WGS sequence"/>
</dbReference>
<dbReference type="PROSITE" id="PS51257">
    <property type="entry name" value="PROKAR_LIPOPROTEIN"/>
    <property type="match status" value="1"/>
</dbReference>
<evidence type="ECO:0008006" key="6">
    <source>
        <dbReference type="Google" id="ProtNLM"/>
    </source>
</evidence>
<sequence>MKQKSLIFILSSMLVFTLSGCSWFDRKDSSANNNNTTNNASENDASKNDANKNNASNNDADKTAKTIQDMMNSFESSGVTFGNVTPIDNMDFAAHEGRMFDVNGERVYIYRMNLEDAQMNELMQKAMADKRVTVNRNGVDEEYNALVNNDYLLVYGSNASIAPLDELFTQYR</sequence>
<evidence type="ECO:0000313" key="4">
    <source>
        <dbReference type="EMBL" id="PXX78963.1"/>
    </source>
</evidence>